<dbReference type="AlphaFoldDB" id="A0A0L6CME7"/>
<keyword evidence="4" id="KW-0411">Iron-sulfur</keyword>
<evidence type="ECO:0000313" key="8">
    <source>
        <dbReference type="Proteomes" id="UP000037397"/>
    </source>
</evidence>
<keyword evidence="3" id="KW-0408">Iron</keyword>
<evidence type="ECO:0000256" key="2">
    <source>
        <dbReference type="ARBA" id="ARBA00022723"/>
    </source>
</evidence>
<feature type="domain" description="Iron-binding zinc finger CDGSH type" evidence="6">
    <location>
        <begin position="34"/>
        <end position="71"/>
    </location>
</feature>
<evidence type="ECO:0000256" key="4">
    <source>
        <dbReference type="ARBA" id="ARBA00023014"/>
    </source>
</evidence>
<keyword evidence="2" id="KW-0479">Metal-binding</keyword>
<evidence type="ECO:0000256" key="3">
    <source>
        <dbReference type="ARBA" id="ARBA00023004"/>
    </source>
</evidence>
<evidence type="ECO:0000313" key="7">
    <source>
        <dbReference type="EMBL" id="KNX38713.1"/>
    </source>
</evidence>
<reference evidence="8" key="1">
    <citation type="submission" date="2015-03" db="EMBL/GenBank/DDBJ databases">
        <title>Luteipulveratus halotolerans sp. nov., a novel actinobacterium (Dermacoccaceae) from Sarawak, Malaysia.</title>
        <authorList>
            <person name="Juboi H."/>
            <person name="Basik A."/>
            <person name="Shamsul S.S."/>
            <person name="Arnold P."/>
            <person name="Schmitt E.K."/>
            <person name="Sanglier J.-J."/>
            <person name="Yeo T."/>
        </authorList>
    </citation>
    <scope>NUCLEOTIDE SEQUENCE [LARGE SCALE GENOMIC DNA]</scope>
    <source>
        <strain evidence="8">C296001</strain>
    </source>
</reference>
<evidence type="ECO:0000259" key="6">
    <source>
        <dbReference type="SMART" id="SM00704"/>
    </source>
</evidence>
<sequence length="81" mass="8408">MGPAGGAVSGRGQVSVEQCPDGPLLVRGADTVRDAAGEEHVVRRPVVAVCVCGCSARAPWCDGTHKVRRVRRAEAQLEADG</sequence>
<name>A0A0L6CME7_9MICO</name>
<dbReference type="OrthoDB" id="9800162at2"/>
<comment type="caution">
    <text evidence="7">The sequence shown here is derived from an EMBL/GenBank/DDBJ whole genome shotgun (WGS) entry which is preliminary data.</text>
</comment>
<organism evidence="7 8">
    <name type="scientific">Luteipulveratus halotolerans</name>
    <dbReference type="NCBI Taxonomy" id="1631356"/>
    <lineage>
        <taxon>Bacteria</taxon>
        <taxon>Bacillati</taxon>
        <taxon>Actinomycetota</taxon>
        <taxon>Actinomycetes</taxon>
        <taxon>Micrococcales</taxon>
        <taxon>Dermacoccaceae</taxon>
        <taxon>Luteipulveratus</taxon>
    </lineage>
</organism>
<proteinExistence type="predicted"/>
<feature type="region of interest" description="Disordered" evidence="5">
    <location>
        <begin position="1"/>
        <end position="21"/>
    </location>
</feature>
<dbReference type="SMART" id="SM00704">
    <property type="entry name" value="ZnF_CDGSH"/>
    <property type="match status" value="1"/>
</dbReference>
<keyword evidence="1" id="KW-0001">2Fe-2S</keyword>
<dbReference type="GO" id="GO:0046872">
    <property type="term" value="F:metal ion binding"/>
    <property type="evidence" value="ECO:0007669"/>
    <property type="project" value="UniProtKB-KW"/>
</dbReference>
<dbReference type="InterPro" id="IPR042216">
    <property type="entry name" value="MitoNEET_CISD"/>
</dbReference>
<dbReference type="Proteomes" id="UP000037397">
    <property type="component" value="Unassembled WGS sequence"/>
</dbReference>
<dbReference type="Gene3D" id="3.40.5.90">
    <property type="entry name" value="CDGSH iron-sulfur domain, mitoNEET-type"/>
    <property type="match status" value="1"/>
</dbReference>
<protein>
    <recommendedName>
        <fullName evidence="6">Iron-binding zinc finger CDGSH type domain-containing protein</fullName>
    </recommendedName>
</protein>
<dbReference type="GO" id="GO:0005737">
    <property type="term" value="C:cytoplasm"/>
    <property type="evidence" value="ECO:0007669"/>
    <property type="project" value="UniProtKB-ARBA"/>
</dbReference>
<dbReference type="GO" id="GO:0051537">
    <property type="term" value="F:2 iron, 2 sulfur cluster binding"/>
    <property type="evidence" value="ECO:0007669"/>
    <property type="project" value="UniProtKB-KW"/>
</dbReference>
<keyword evidence="8" id="KW-1185">Reference proteome</keyword>
<accession>A0A0L6CME7</accession>
<evidence type="ECO:0000256" key="1">
    <source>
        <dbReference type="ARBA" id="ARBA00022714"/>
    </source>
</evidence>
<gene>
    <name evidence="7" type="ORF">VV01_18715</name>
</gene>
<dbReference type="EMBL" id="LAIR01000002">
    <property type="protein sequence ID" value="KNX38713.1"/>
    <property type="molecule type" value="Genomic_DNA"/>
</dbReference>
<dbReference type="Pfam" id="PF09360">
    <property type="entry name" value="zf-CDGSH"/>
    <property type="match status" value="1"/>
</dbReference>
<evidence type="ECO:0000256" key="5">
    <source>
        <dbReference type="SAM" id="MobiDB-lite"/>
    </source>
</evidence>
<dbReference type="STRING" id="1631356.VV01_18715"/>
<dbReference type="InterPro" id="IPR018967">
    <property type="entry name" value="FeS-contain_CDGSH-typ"/>
</dbReference>